<evidence type="ECO:0000313" key="2">
    <source>
        <dbReference type="EMBL" id="OHS99256.1"/>
    </source>
</evidence>
<name>A0A1J4JJC7_9EUKA</name>
<gene>
    <name evidence="2" type="ORF">TRFO_08505</name>
</gene>
<organism evidence="2 3">
    <name type="scientific">Tritrichomonas foetus</name>
    <dbReference type="NCBI Taxonomy" id="1144522"/>
    <lineage>
        <taxon>Eukaryota</taxon>
        <taxon>Metamonada</taxon>
        <taxon>Parabasalia</taxon>
        <taxon>Tritrichomonadida</taxon>
        <taxon>Tritrichomonadidae</taxon>
        <taxon>Tritrichomonas</taxon>
    </lineage>
</organism>
<dbReference type="PANTHER" id="PTHR12894:SF27">
    <property type="entry name" value="TRANSFORMING GROWTH FACTOR-BETA RECEPTOR-ASSOCIATED PROTEIN 1"/>
    <property type="match status" value="1"/>
</dbReference>
<dbReference type="GO" id="GO:0034058">
    <property type="term" value="P:endosomal vesicle fusion"/>
    <property type="evidence" value="ECO:0007669"/>
    <property type="project" value="TreeGrafter"/>
</dbReference>
<reference evidence="2" key="1">
    <citation type="submission" date="2016-10" db="EMBL/GenBank/DDBJ databases">
        <authorList>
            <person name="Benchimol M."/>
            <person name="Almeida L.G."/>
            <person name="Vasconcelos A.T."/>
            <person name="Perreira-Neves A."/>
            <person name="Rosa I.A."/>
            <person name="Tasca T."/>
            <person name="Bogo M.R."/>
            <person name="de Souza W."/>
        </authorList>
    </citation>
    <scope>NUCLEOTIDE SEQUENCE [LARGE SCALE GENOMIC DNA]</scope>
    <source>
        <strain evidence="2">K</strain>
    </source>
</reference>
<dbReference type="GO" id="GO:0006914">
    <property type="term" value="P:autophagy"/>
    <property type="evidence" value="ECO:0007669"/>
    <property type="project" value="TreeGrafter"/>
</dbReference>
<dbReference type="OrthoDB" id="10483818at2759"/>
<evidence type="ECO:0000259" key="1">
    <source>
        <dbReference type="Pfam" id="PF10367"/>
    </source>
</evidence>
<proteinExistence type="predicted"/>
<protein>
    <recommendedName>
        <fullName evidence="1">Vacuolar sorting protein 39/Transforming growth factor beta receptor-associated zinc finger domain-containing protein</fullName>
    </recommendedName>
</protein>
<comment type="caution">
    <text evidence="2">The sequence shown here is derived from an EMBL/GenBank/DDBJ whole genome shotgun (WGS) entry which is preliminary data.</text>
</comment>
<dbReference type="InterPro" id="IPR032914">
    <property type="entry name" value="Vam6/VPS39/TRAP1"/>
</dbReference>
<feature type="domain" description="Vacuolar sorting protein 39/Transforming growth factor beta receptor-associated zinc finger" evidence="1">
    <location>
        <begin position="799"/>
        <end position="838"/>
    </location>
</feature>
<dbReference type="VEuPathDB" id="TrichDB:TRFO_08505"/>
<dbReference type="GO" id="GO:0016020">
    <property type="term" value="C:membrane"/>
    <property type="evidence" value="ECO:0007669"/>
    <property type="project" value="TreeGrafter"/>
</dbReference>
<accession>A0A1J4JJC7</accession>
<dbReference type="InterPro" id="IPR019453">
    <property type="entry name" value="VPS39/TGFA1_Znf"/>
</dbReference>
<dbReference type="AlphaFoldDB" id="A0A1J4JJC7"/>
<dbReference type="PANTHER" id="PTHR12894">
    <property type="entry name" value="CNH DOMAIN CONTAINING"/>
    <property type="match status" value="1"/>
</dbReference>
<sequence>MKNSQHTKQFCLLPLRVQIPIAYNKIQSITECKKDLVIALDGMRIYPCQIEAVNNSEYNVTCGTGKKATIEHHEIYKMIGIDDQLLLLYRKNPDDPGVLFAMTQTEKLPIQVCKGVVNFAANVEFSGTDSTSSPTIAVIVDTSIIILRLSVTESLEGVTRKWVELHKVQIRTQCLSVAIALPSILVQCPSQNVTVNLSQKINENDYMILSNSANNSENPYNYPNSPNVFFVYTNKQASLMNTSKNFALVNTPVKFQTPQIEHAKADNLYASISHNNVTVYNFESTRQKRIVSSLSFPECNHICSYQSKYFIVSNEKQIFLVTECTEAYHNIIEGNLDQAVASIKNLNTDILAAIFEQLWQAEFKQHALSMLKIKELHPALIDIVNLFKMIKTDGLKSDTKYLNFASQTDDQKLAKILTDSLIAIRGTNPSEYTRKIVDTALFEIYAYQEDIPKLSAFIDEVPLLSNESIRAFFNEVESPTYAMYLAFIGNNTEAMEVFKKLQNMDQVILDEITQQMIRNSSDWKFCKANTTWLIQISPLHACRVLTSESVKSGKALKFCKKHFEKFYPTVLHGILDHKDVMNRSDLVNNYAKCICQLLLGLNDENFNRDSVAFCKCVIANPNASIQEIEEELGNDFIDVLRRFPKDTDANNLLFLVNQIPSTRVQVEIYRAAGNVEKALSLIWGDKNEDPDIAVLEQFCRESSDPSAAFMVLIKLMKEKLPADKEMSVLMNLLAQNMSVIDVSSALANINENQKLEDVASFLESSYRKLVTMRKDAELDAAFASSNEFESEYQRIRLESQSIQLTTQTICPKCKQPIGYQYVLRAPNGTLYHWKCLQANQT</sequence>
<keyword evidence="3" id="KW-1185">Reference proteome</keyword>
<dbReference type="Pfam" id="PF10367">
    <property type="entry name" value="zf-Vps39_C"/>
    <property type="match status" value="1"/>
</dbReference>
<dbReference type="RefSeq" id="XP_068352393.1">
    <property type="nucleotide sequence ID" value="XM_068494332.1"/>
</dbReference>
<evidence type="ECO:0000313" key="3">
    <source>
        <dbReference type="Proteomes" id="UP000179807"/>
    </source>
</evidence>
<dbReference type="EMBL" id="MLAK01001015">
    <property type="protein sequence ID" value="OHS99256.1"/>
    <property type="molecule type" value="Genomic_DNA"/>
</dbReference>
<dbReference type="GO" id="GO:0005737">
    <property type="term" value="C:cytoplasm"/>
    <property type="evidence" value="ECO:0007669"/>
    <property type="project" value="TreeGrafter"/>
</dbReference>
<dbReference type="GeneID" id="94829036"/>
<dbReference type="Proteomes" id="UP000179807">
    <property type="component" value="Unassembled WGS sequence"/>
</dbReference>